<name>A0A9P4GXR6_9PLEO</name>
<comment type="caution">
    <text evidence="2">The sequence shown here is derived from an EMBL/GenBank/DDBJ whole genome shotgun (WGS) entry which is preliminary data.</text>
</comment>
<keyword evidence="3" id="KW-1185">Reference proteome</keyword>
<evidence type="ECO:0000313" key="2">
    <source>
        <dbReference type="EMBL" id="KAF2023450.1"/>
    </source>
</evidence>
<evidence type="ECO:0000256" key="1">
    <source>
        <dbReference type="SAM" id="MobiDB-lite"/>
    </source>
</evidence>
<dbReference type="AlphaFoldDB" id="A0A9P4GXR6"/>
<reference evidence="2" key="1">
    <citation type="journal article" date="2020" name="Stud. Mycol.">
        <title>101 Dothideomycetes genomes: a test case for predicting lifestyles and emergence of pathogens.</title>
        <authorList>
            <person name="Haridas S."/>
            <person name="Albert R."/>
            <person name="Binder M."/>
            <person name="Bloem J."/>
            <person name="Labutti K."/>
            <person name="Salamov A."/>
            <person name="Andreopoulos B."/>
            <person name="Baker S."/>
            <person name="Barry K."/>
            <person name="Bills G."/>
            <person name="Bluhm B."/>
            <person name="Cannon C."/>
            <person name="Castanera R."/>
            <person name="Culley D."/>
            <person name="Daum C."/>
            <person name="Ezra D."/>
            <person name="Gonzalez J."/>
            <person name="Henrissat B."/>
            <person name="Kuo A."/>
            <person name="Liang C."/>
            <person name="Lipzen A."/>
            <person name="Lutzoni F."/>
            <person name="Magnuson J."/>
            <person name="Mondo S."/>
            <person name="Nolan M."/>
            <person name="Ohm R."/>
            <person name="Pangilinan J."/>
            <person name="Park H.-J."/>
            <person name="Ramirez L."/>
            <person name="Alfaro M."/>
            <person name="Sun H."/>
            <person name="Tritt A."/>
            <person name="Yoshinaga Y."/>
            <person name="Zwiers L.-H."/>
            <person name="Turgeon B."/>
            <person name="Goodwin S."/>
            <person name="Spatafora J."/>
            <person name="Crous P."/>
            <person name="Grigoriev I."/>
        </authorList>
    </citation>
    <scope>NUCLEOTIDE SEQUENCE</scope>
    <source>
        <strain evidence="2">CBS 110217</strain>
    </source>
</reference>
<evidence type="ECO:0000313" key="3">
    <source>
        <dbReference type="Proteomes" id="UP000799777"/>
    </source>
</evidence>
<dbReference type="EMBL" id="ML978347">
    <property type="protein sequence ID" value="KAF2023450.1"/>
    <property type="molecule type" value="Genomic_DNA"/>
</dbReference>
<accession>A0A9P4GXR6</accession>
<organism evidence="2 3">
    <name type="scientific">Setomelanomma holmii</name>
    <dbReference type="NCBI Taxonomy" id="210430"/>
    <lineage>
        <taxon>Eukaryota</taxon>
        <taxon>Fungi</taxon>
        <taxon>Dikarya</taxon>
        <taxon>Ascomycota</taxon>
        <taxon>Pezizomycotina</taxon>
        <taxon>Dothideomycetes</taxon>
        <taxon>Pleosporomycetidae</taxon>
        <taxon>Pleosporales</taxon>
        <taxon>Pleosporineae</taxon>
        <taxon>Phaeosphaeriaceae</taxon>
        <taxon>Setomelanomma</taxon>
    </lineage>
</organism>
<proteinExistence type="predicted"/>
<feature type="non-terminal residue" evidence="2">
    <location>
        <position position="1"/>
    </location>
</feature>
<gene>
    <name evidence="2" type="ORF">EK21DRAFT_80886</name>
</gene>
<dbReference type="Proteomes" id="UP000799777">
    <property type="component" value="Unassembled WGS sequence"/>
</dbReference>
<protein>
    <submittedName>
        <fullName evidence="2">Uncharacterized protein</fullName>
    </submittedName>
</protein>
<dbReference type="OrthoDB" id="10601823at2759"/>
<feature type="region of interest" description="Disordered" evidence="1">
    <location>
        <begin position="24"/>
        <end position="43"/>
    </location>
</feature>
<sequence>FHGAIAFLDPKGGEFEWNEKGVKRPFKEQNQVPQPKAGDLHESNAIRAQTLELNATTLSSVDGDDHICWDSVDSTQEAKCVVIGSEKRHGLDPSKRKHYVMLVAPFAEARQPDVYERIGVALLSGSYINFDKPVFASIV</sequence>